<feature type="compositionally biased region" description="Low complexity" evidence="16">
    <location>
        <begin position="260"/>
        <end position="308"/>
    </location>
</feature>
<evidence type="ECO:0000256" key="14">
    <source>
        <dbReference type="RuleBase" id="RU000456"/>
    </source>
</evidence>
<keyword evidence="4 14" id="KW-0679">Respiratory chain</keyword>
<keyword evidence="5 14" id="KW-0812">Transmembrane</keyword>
<dbReference type="InterPro" id="IPR036257">
    <property type="entry name" value="Cyt_c_oxidase_su2_TM_sf"/>
</dbReference>
<comment type="function">
    <text evidence="12 15">Subunits I and II form the functional core of the enzyme complex. Electrons originating in cytochrome c are transferred via heme a and Cu(A) to the binuclear center formed by heme a3 and Cu(B).</text>
</comment>
<gene>
    <name evidence="21" type="primary">coxB</name>
    <name evidence="21" type="ORF">JF922_22615</name>
</gene>
<dbReference type="EMBL" id="JAEKNR010000225">
    <property type="protein sequence ID" value="MBJ7600848.1"/>
    <property type="molecule type" value="Genomic_DNA"/>
</dbReference>
<proteinExistence type="inferred from homology"/>
<dbReference type="PRINTS" id="PR01166">
    <property type="entry name" value="CYCOXIDASEII"/>
</dbReference>
<feature type="region of interest" description="Disordered" evidence="16">
    <location>
        <begin position="257"/>
        <end position="308"/>
    </location>
</feature>
<dbReference type="Pfam" id="PF00116">
    <property type="entry name" value="COX2"/>
    <property type="match status" value="1"/>
</dbReference>
<keyword evidence="9 17" id="KW-1133">Transmembrane helix</keyword>
<feature type="domain" description="Cytochrome oxidase subunit II copper A binding" evidence="19">
    <location>
        <begin position="136"/>
        <end position="253"/>
    </location>
</feature>
<dbReference type="InterPro" id="IPR001505">
    <property type="entry name" value="Copper_CuA"/>
</dbReference>
<dbReference type="InterPro" id="IPR045187">
    <property type="entry name" value="CcO_II"/>
</dbReference>
<protein>
    <recommendedName>
        <fullName evidence="15">Cytochrome c oxidase subunit 2</fullName>
        <ecNumber evidence="15">7.1.1.9</ecNumber>
    </recommendedName>
</protein>
<evidence type="ECO:0000256" key="10">
    <source>
        <dbReference type="ARBA" id="ARBA00023008"/>
    </source>
</evidence>
<dbReference type="InterPro" id="IPR008972">
    <property type="entry name" value="Cupredoxin"/>
</dbReference>
<feature type="transmembrane region" description="Helical" evidence="17">
    <location>
        <begin position="55"/>
        <end position="80"/>
    </location>
</feature>
<dbReference type="InterPro" id="IPR011759">
    <property type="entry name" value="Cyt_c_oxidase_su2_TM_dom"/>
</dbReference>
<dbReference type="EC" id="7.1.1.9" evidence="15"/>
<feature type="transmembrane region" description="Helical" evidence="17">
    <location>
        <begin position="101"/>
        <end position="122"/>
    </location>
</feature>
<evidence type="ECO:0000313" key="21">
    <source>
        <dbReference type="EMBL" id="MBJ7600848.1"/>
    </source>
</evidence>
<evidence type="ECO:0000256" key="3">
    <source>
        <dbReference type="ARBA" id="ARBA00022448"/>
    </source>
</evidence>
<sequence length="308" mass="33472">MPERSRAARRLLLAAFVCVAAVALTATPALALGGTGLSPLVPDGRSENGHNIYWLYTYLISPFAIFVFVLVEVLLLLIIVRFRRRRQPTDYKPPQWHGNRWFEISWTIVPFLILCVIGYYSFVELQRDFVRPADSVTDLDITVSGHQFGWTYTYPEGFKVSSEGLSATPMVIPTGKVVRLRMQSTDVIHSYWVPDLTGKTDTVPGYDNYTWLKVGQPGKWRGECAELCGTGHYTMQILVQAMTPDDYQTWVADQVTKAKATPSPSASASPGAAASPSPGASPSPSGAASTSPSASPSARPSASPSASP</sequence>
<dbReference type="Gene3D" id="1.10.287.90">
    <property type="match status" value="1"/>
</dbReference>
<keyword evidence="10 15" id="KW-0186">Copper</keyword>
<evidence type="ECO:0000259" key="20">
    <source>
        <dbReference type="PROSITE" id="PS50999"/>
    </source>
</evidence>
<dbReference type="PANTHER" id="PTHR22888">
    <property type="entry name" value="CYTOCHROME C OXIDASE, SUBUNIT II"/>
    <property type="match status" value="1"/>
</dbReference>
<dbReference type="PROSITE" id="PS50999">
    <property type="entry name" value="COX2_TM"/>
    <property type="match status" value="1"/>
</dbReference>
<keyword evidence="6 15" id="KW-0479">Metal-binding</keyword>
<evidence type="ECO:0000256" key="2">
    <source>
        <dbReference type="ARBA" id="ARBA00007866"/>
    </source>
</evidence>
<evidence type="ECO:0000256" key="5">
    <source>
        <dbReference type="ARBA" id="ARBA00022692"/>
    </source>
</evidence>
<evidence type="ECO:0000256" key="4">
    <source>
        <dbReference type="ARBA" id="ARBA00022660"/>
    </source>
</evidence>
<evidence type="ECO:0000256" key="15">
    <source>
        <dbReference type="RuleBase" id="RU004024"/>
    </source>
</evidence>
<keyword evidence="22" id="KW-1185">Reference proteome</keyword>
<keyword evidence="8 14" id="KW-0249">Electron transport</keyword>
<dbReference type="SUPFAM" id="SSF81464">
    <property type="entry name" value="Cytochrome c oxidase subunit II-like, transmembrane region"/>
    <property type="match status" value="1"/>
</dbReference>
<dbReference type="RefSeq" id="WP_338204830.1">
    <property type="nucleotide sequence ID" value="NZ_JAEKNR010000225.1"/>
</dbReference>
<evidence type="ECO:0000256" key="6">
    <source>
        <dbReference type="ARBA" id="ARBA00022723"/>
    </source>
</evidence>
<evidence type="ECO:0000313" key="22">
    <source>
        <dbReference type="Proteomes" id="UP000612893"/>
    </source>
</evidence>
<evidence type="ECO:0000256" key="11">
    <source>
        <dbReference type="ARBA" id="ARBA00023136"/>
    </source>
</evidence>
<accession>A0A934KE50</accession>
<dbReference type="GO" id="GO:0046872">
    <property type="term" value="F:metal ion binding"/>
    <property type="evidence" value="ECO:0007669"/>
    <property type="project" value="UniProtKB-KW"/>
</dbReference>
<dbReference type="GO" id="GO:0005886">
    <property type="term" value="C:plasma membrane"/>
    <property type="evidence" value="ECO:0007669"/>
    <property type="project" value="UniProtKB-SubCell"/>
</dbReference>
<evidence type="ECO:0000256" key="7">
    <source>
        <dbReference type="ARBA" id="ARBA00022967"/>
    </source>
</evidence>
<keyword evidence="11 17" id="KW-0472">Membrane</keyword>
<comment type="caution">
    <text evidence="21">The sequence shown here is derived from an EMBL/GenBank/DDBJ whole genome shotgun (WGS) entry which is preliminary data.</text>
</comment>
<comment type="subcellular location">
    <subcellularLocation>
        <location evidence="14">Cell membrane</location>
        <topology evidence="14">Multi-pass membrane protein</topology>
    </subcellularLocation>
    <subcellularLocation>
        <location evidence="1">Membrane</location>
        <topology evidence="1">Multi-pass membrane protein</topology>
    </subcellularLocation>
</comment>
<reference evidence="21" key="1">
    <citation type="submission" date="2020-10" db="EMBL/GenBank/DDBJ databases">
        <title>Ca. Dormibacterota MAGs.</title>
        <authorList>
            <person name="Montgomery K."/>
        </authorList>
    </citation>
    <scope>NUCLEOTIDE SEQUENCE [LARGE SCALE GENOMIC DNA]</scope>
    <source>
        <strain evidence="21">SC8812_S17_10</strain>
    </source>
</reference>
<organism evidence="21 22">
    <name type="scientific">Candidatus Nephthysia bennettiae</name>
    <dbReference type="NCBI Taxonomy" id="3127016"/>
    <lineage>
        <taxon>Bacteria</taxon>
        <taxon>Bacillati</taxon>
        <taxon>Candidatus Dormiibacterota</taxon>
        <taxon>Candidatus Dormibacteria</taxon>
        <taxon>Candidatus Dormibacterales</taxon>
        <taxon>Candidatus Dormibacteraceae</taxon>
        <taxon>Candidatus Nephthysia</taxon>
    </lineage>
</organism>
<comment type="catalytic activity">
    <reaction evidence="13 15">
        <text>4 Fe(II)-[cytochrome c] + O2 + 8 H(+)(in) = 4 Fe(III)-[cytochrome c] + 2 H2O + 4 H(+)(out)</text>
        <dbReference type="Rhea" id="RHEA:11436"/>
        <dbReference type="Rhea" id="RHEA-COMP:10350"/>
        <dbReference type="Rhea" id="RHEA-COMP:14399"/>
        <dbReference type="ChEBI" id="CHEBI:15377"/>
        <dbReference type="ChEBI" id="CHEBI:15378"/>
        <dbReference type="ChEBI" id="CHEBI:15379"/>
        <dbReference type="ChEBI" id="CHEBI:29033"/>
        <dbReference type="ChEBI" id="CHEBI:29034"/>
        <dbReference type="EC" id="7.1.1.9"/>
    </reaction>
</comment>
<evidence type="ECO:0000256" key="17">
    <source>
        <dbReference type="SAM" id="Phobius"/>
    </source>
</evidence>
<evidence type="ECO:0000256" key="13">
    <source>
        <dbReference type="ARBA" id="ARBA00047816"/>
    </source>
</evidence>
<keyword evidence="7" id="KW-1278">Translocase</keyword>
<evidence type="ECO:0000259" key="19">
    <source>
        <dbReference type="PROSITE" id="PS50857"/>
    </source>
</evidence>
<dbReference type="AlphaFoldDB" id="A0A934KE50"/>
<evidence type="ECO:0000256" key="12">
    <source>
        <dbReference type="ARBA" id="ARBA00024688"/>
    </source>
</evidence>
<evidence type="ECO:0000256" key="1">
    <source>
        <dbReference type="ARBA" id="ARBA00004141"/>
    </source>
</evidence>
<comment type="similarity">
    <text evidence="2 14">Belongs to the cytochrome c oxidase subunit 2 family.</text>
</comment>
<keyword evidence="18" id="KW-0732">Signal</keyword>
<dbReference type="Proteomes" id="UP000612893">
    <property type="component" value="Unassembled WGS sequence"/>
</dbReference>
<evidence type="ECO:0000256" key="9">
    <source>
        <dbReference type="ARBA" id="ARBA00022989"/>
    </source>
</evidence>
<evidence type="ECO:0000256" key="18">
    <source>
        <dbReference type="SAM" id="SignalP"/>
    </source>
</evidence>
<dbReference type="InterPro" id="IPR014222">
    <property type="entry name" value="Cyt_c_oxidase_su2"/>
</dbReference>
<evidence type="ECO:0000256" key="8">
    <source>
        <dbReference type="ARBA" id="ARBA00022982"/>
    </source>
</evidence>
<dbReference type="Gene3D" id="2.60.40.420">
    <property type="entry name" value="Cupredoxins - blue copper proteins"/>
    <property type="match status" value="1"/>
</dbReference>
<dbReference type="GO" id="GO:0004129">
    <property type="term" value="F:cytochrome-c oxidase activity"/>
    <property type="evidence" value="ECO:0007669"/>
    <property type="project" value="UniProtKB-EC"/>
</dbReference>
<evidence type="ECO:0000256" key="16">
    <source>
        <dbReference type="SAM" id="MobiDB-lite"/>
    </source>
</evidence>
<comment type="cofactor">
    <cofactor evidence="15">
        <name>Cu cation</name>
        <dbReference type="ChEBI" id="CHEBI:23378"/>
    </cofactor>
    <text evidence="15">Binds a copper A center.</text>
</comment>
<keyword evidence="3 14" id="KW-0813">Transport</keyword>
<name>A0A934KE50_9BACT</name>
<dbReference type="Pfam" id="PF02790">
    <property type="entry name" value="COX2_TM"/>
    <property type="match status" value="1"/>
</dbReference>
<dbReference type="NCBIfam" id="TIGR02866">
    <property type="entry name" value="CoxB"/>
    <property type="match status" value="1"/>
</dbReference>
<feature type="chain" id="PRO_5044855418" description="Cytochrome c oxidase subunit 2" evidence="18">
    <location>
        <begin position="32"/>
        <end position="308"/>
    </location>
</feature>
<dbReference type="InterPro" id="IPR002429">
    <property type="entry name" value="CcO_II-like_C"/>
</dbReference>
<feature type="domain" description="Cytochrome oxidase subunit II transmembrane region profile" evidence="20">
    <location>
        <begin position="33"/>
        <end position="132"/>
    </location>
</feature>
<dbReference type="PANTHER" id="PTHR22888:SF9">
    <property type="entry name" value="CYTOCHROME C OXIDASE SUBUNIT 2"/>
    <property type="match status" value="1"/>
</dbReference>
<dbReference type="SUPFAM" id="SSF49503">
    <property type="entry name" value="Cupredoxins"/>
    <property type="match status" value="1"/>
</dbReference>
<dbReference type="PROSITE" id="PS00078">
    <property type="entry name" value="COX2"/>
    <property type="match status" value="1"/>
</dbReference>
<dbReference type="PROSITE" id="PS50857">
    <property type="entry name" value="COX2_CUA"/>
    <property type="match status" value="1"/>
</dbReference>
<feature type="signal peptide" evidence="18">
    <location>
        <begin position="1"/>
        <end position="31"/>
    </location>
</feature>